<dbReference type="Proteomes" id="UP001595607">
    <property type="component" value="Unassembled WGS sequence"/>
</dbReference>
<organism evidence="2 3">
    <name type="scientific">Parvularcula lutaonensis</name>
    <dbReference type="NCBI Taxonomy" id="491923"/>
    <lineage>
        <taxon>Bacteria</taxon>
        <taxon>Pseudomonadati</taxon>
        <taxon>Pseudomonadota</taxon>
        <taxon>Alphaproteobacteria</taxon>
        <taxon>Parvularculales</taxon>
        <taxon>Parvularculaceae</taxon>
        <taxon>Parvularcula</taxon>
    </lineage>
</organism>
<dbReference type="RefSeq" id="WP_229786193.1">
    <property type="nucleotide sequence ID" value="NZ_BMXU01000002.1"/>
</dbReference>
<name>A0ABV7MDD7_9PROT</name>
<keyword evidence="1" id="KW-1133">Transmembrane helix</keyword>
<keyword evidence="1" id="KW-0812">Transmembrane</keyword>
<keyword evidence="3" id="KW-1185">Reference proteome</keyword>
<dbReference type="InterPro" id="IPR009325">
    <property type="entry name" value="DUF983"/>
</dbReference>
<evidence type="ECO:0000313" key="2">
    <source>
        <dbReference type="EMBL" id="MFC3303479.1"/>
    </source>
</evidence>
<dbReference type="Pfam" id="PF06170">
    <property type="entry name" value="DUF983"/>
    <property type="match status" value="1"/>
</dbReference>
<comment type="caution">
    <text evidence="2">The sequence shown here is derived from an EMBL/GenBank/DDBJ whole genome shotgun (WGS) entry which is preliminary data.</text>
</comment>
<gene>
    <name evidence="2" type="ORF">ACFONP_12135</name>
</gene>
<protein>
    <submittedName>
        <fullName evidence="2">DUF983 domain-containing protein</fullName>
    </submittedName>
</protein>
<keyword evidence="1" id="KW-0472">Membrane</keyword>
<reference evidence="3" key="1">
    <citation type="journal article" date="2019" name="Int. J. Syst. Evol. Microbiol.">
        <title>The Global Catalogue of Microorganisms (GCM) 10K type strain sequencing project: providing services to taxonomists for standard genome sequencing and annotation.</title>
        <authorList>
            <consortium name="The Broad Institute Genomics Platform"/>
            <consortium name="The Broad Institute Genome Sequencing Center for Infectious Disease"/>
            <person name="Wu L."/>
            <person name="Ma J."/>
        </authorList>
    </citation>
    <scope>NUCLEOTIDE SEQUENCE [LARGE SCALE GENOMIC DNA]</scope>
    <source>
        <strain evidence="3">KCTC 22245</strain>
    </source>
</reference>
<sequence>MALERSTRLQAAGKGALGKCPACGQGRLLRRYLQPAEKCTSCGEPLGHLRSDDAAPWLTILIVGHLLVPFVIPIEAADILPPAVSSIGWPMLALVLAGFILPRAKGLFLGLLWFDQHASRVVDGACAPPTIPPIPGELPAET</sequence>
<evidence type="ECO:0000256" key="1">
    <source>
        <dbReference type="SAM" id="Phobius"/>
    </source>
</evidence>
<feature type="transmembrane region" description="Helical" evidence="1">
    <location>
        <begin position="54"/>
        <end position="74"/>
    </location>
</feature>
<evidence type="ECO:0000313" key="3">
    <source>
        <dbReference type="Proteomes" id="UP001595607"/>
    </source>
</evidence>
<accession>A0ABV7MDD7</accession>
<dbReference type="EMBL" id="JBHRVA010000003">
    <property type="protein sequence ID" value="MFC3303479.1"/>
    <property type="molecule type" value="Genomic_DNA"/>
</dbReference>
<proteinExistence type="predicted"/>